<sequence>MDQLKLVALDEEDLKIVSAHVQDAVMKTGDLEFLPSLKRFIVPMNRFAWEGKSRFFFRPRPQRRNSVLHFDRVLNAKTSGIARDRPAEILSLLAISFVPMDAPAGIVELIFSGGGAIMLDVECVEARLADLGGAWQASSRPYHKV</sequence>
<dbReference type="AlphaFoldDB" id="H0HXS2"/>
<organism evidence="1 2">
    <name type="scientific">Mesorhizobium alhagi CCNWXJ12-2</name>
    <dbReference type="NCBI Taxonomy" id="1107882"/>
    <lineage>
        <taxon>Bacteria</taxon>
        <taxon>Pseudomonadati</taxon>
        <taxon>Pseudomonadota</taxon>
        <taxon>Alphaproteobacteria</taxon>
        <taxon>Hyphomicrobiales</taxon>
        <taxon>Phyllobacteriaceae</taxon>
        <taxon>Allomesorhizobium</taxon>
    </lineage>
</organism>
<dbReference type="Proteomes" id="UP000003250">
    <property type="component" value="Unassembled WGS sequence"/>
</dbReference>
<name>H0HXS2_9HYPH</name>
<evidence type="ECO:0000313" key="2">
    <source>
        <dbReference type="Proteomes" id="UP000003250"/>
    </source>
</evidence>
<accession>H0HXS2</accession>
<dbReference type="OrthoDB" id="9806367at2"/>
<protein>
    <recommendedName>
        <fullName evidence="3">DUF2948 family protein</fullName>
    </recommendedName>
</protein>
<dbReference type="EMBL" id="AHAM01000208">
    <property type="protein sequence ID" value="EHK54486.1"/>
    <property type="molecule type" value="Genomic_DNA"/>
</dbReference>
<gene>
    <name evidence="1" type="ORF">MAXJ12_24857</name>
</gene>
<proteinExistence type="predicted"/>
<evidence type="ECO:0008006" key="3">
    <source>
        <dbReference type="Google" id="ProtNLM"/>
    </source>
</evidence>
<dbReference type="PATRIC" id="fig|1107882.3.peg.4819"/>
<dbReference type="Pfam" id="PF11164">
    <property type="entry name" value="DUF2948"/>
    <property type="match status" value="1"/>
</dbReference>
<dbReference type="InterPro" id="IPR021335">
    <property type="entry name" value="DUF2948"/>
</dbReference>
<evidence type="ECO:0000313" key="1">
    <source>
        <dbReference type="EMBL" id="EHK54486.1"/>
    </source>
</evidence>
<reference evidence="1 2" key="1">
    <citation type="journal article" date="2012" name="J. Bacteriol.">
        <title>Draft Genome Sequence of Mesorhizobium alhagi CCNWXJ12-2T, a Novel Salt-Resistant Species Isolated from the Desert of Northwestern China.</title>
        <authorList>
            <person name="Zhou M."/>
            <person name="Chen W."/>
            <person name="Chen H."/>
            <person name="Wei G."/>
        </authorList>
    </citation>
    <scope>NUCLEOTIDE SEQUENCE [LARGE SCALE GENOMIC DNA]</scope>
    <source>
        <strain evidence="1 2">CCNWXJ12-2</strain>
    </source>
</reference>
<dbReference type="RefSeq" id="WP_008838553.1">
    <property type="nucleotide sequence ID" value="NZ_AHAM01000208.1"/>
</dbReference>
<keyword evidence="2" id="KW-1185">Reference proteome</keyword>